<dbReference type="InterPro" id="IPR050309">
    <property type="entry name" value="Type-B_Carboxylest/Lipase"/>
</dbReference>
<dbReference type="EMBL" id="JARJCN010000156">
    <property type="protein sequence ID" value="KAJ7066895.1"/>
    <property type="molecule type" value="Genomic_DNA"/>
</dbReference>
<evidence type="ECO:0000259" key="1">
    <source>
        <dbReference type="Pfam" id="PF00135"/>
    </source>
</evidence>
<evidence type="ECO:0000313" key="2">
    <source>
        <dbReference type="EMBL" id="KAJ7066895.1"/>
    </source>
</evidence>
<dbReference type="AlphaFoldDB" id="A0AAD6TM33"/>
<keyword evidence="2" id="KW-0378">Hydrolase</keyword>
<dbReference type="Proteomes" id="UP001222325">
    <property type="component" value="Unassembled WGS sequence"/>
</dbReference>
<evidence type="ECO:0000313" key="3">
    <source>
        <dbReference type="Proteomes" id="UP001222325"/>
    </source>
</evidence>
<dbReference type="InterPro" id="IPR029058">
    <property type="entry name" value="AB_hydrolase_fold"/>
</dbReference>
<dbReference type="Gene3D" id="3.40.50.1820">
    <property type="entry name" value="alpha/beta hydrolase"/>
    <property type="match status" value="1"/>
</dbReference>
<dbReference type="SUPFAM" id="SSF53474">
    <property type="entry name" value="alpha/beta-Hydrolases"/>
    <property type="match status" value="1"/>
</dbReference>
<dbReference type="PANTHER" id="PTHR11559">
    <property type="entry name" value="CARBOXYLESTERASE"/>
    <property type="match status" value="1"/>
</dbReference>
<name>A0AAD6TM33_9AGAR</name>
<dbReference type="GO" id="GO:0016787">
    <property type="term" value="F:hydrolase activity"/>
    <property type="evidence" value="ECO:0007669"/>
    <property type="project" value="UniProtKB-KW"/>
</dbReference>
<protein>
    <submittedName>
        <fullName evidence="2">Alpha/Beta hydrolase protein</fullName>
    </submittedName>
</protein>
<dbReference type="Pfam" id="PF00135">
    <property type="entry name" value="COesterase"/>
    <property type="match status" value="1"/>
</dbReference>
<sequence length="258" mass="27877">MVCLRAAHTKTIATAGSSTLANLTSNLFPFGPIADGSFIRQRPVEAFRNGAFIRVPVLFGSNTNEGANWSAELPNPAANTSSPDATETTVYNFLAGQWGTLTKAAVQTAIRHYYPLSDYRGSVSLQGQQMYGEMRYICSAMLITGALHEAGLKAYQYHWDNPTLGSDHADELAAFFNGDQVFDAEDQALVVAMRRYWTSFVTSGVPVAASAASWKASSDSAGGPRILLHPGEVAMEQISSQLRDRCAFWHGLASQIST</sequence>
<proteinExistence type="predicted"/>
<feature type="domain" description="Carboxylesterase type B" evidence="1">
    <location>
        <begin position="2"/>
        <end position="219"/>
    </location>
</feature>
<organism evidence="2 3">
    <name type="scientific">Mycena belliarum</name>
    <dbReference type="NCBI Taxonomy" id="1033014"/>
    <lineage>
        <taxon>Eukaryota</taxon>
        <taxon>Fungi</taxon>
        <taxon>Dikarya</taxon>
        <taxon>Basidiomycota</taxon>
        <taxon>Agaricomycotina</taxon>
        <taxon>Agaricomycetes</taxon>
        <taxon>Agaricomycetidae</taxon>
        <taxon>Agaricales</taxon>
        <taxon>Marasmiineae</taxon>
        <taxon>Mycenaceae</taxon>
        <taxon>Mycena</taxon>
    </lineage>
</organism>
<gene>
    <name evidence="2" type="ORF">B0H15DRAFT_153573</name>
</gene>
<comment type="caution">
    <text evidence="2">The sequence shown here is derived from an EMBL/GenBank/DDBJ whole genome shotgun (WGS) entry which is preliminary data.</text>
</comment>
<accession>A0AAD6TM33</accession>
<dbReference type="InterPro" id="IPR002018">
    <property type="entry name" value="CarbesteraseB"/>
</dbReference>
<reference evidence="2" key="1">
    <citation type="submission" date="2023-03" db="EMBL/GenBank/DDBJ databases">
        <title>Massive genome expansion in bonnet fungi (Mycena s.s.) driven by repeated elements and novel gene families across ecological guilds.</title>
        <authorList>
            <consortium name="Lawrence Berkeley National Laboratory"/>
            <person name="Harder C.B."/>
            <person name="Miyauchi S."/>
            <person name="Viragh M."/>
            <person name="Kuo A."/>
            <person name="Thoen E."/>
            <person name="Andreopoulos B."/>
            <person name="Lu D."/>
            <person name="Skrede I."/>
            <person name="Drula E."/>
            <person name="Henrissat B."/>
            <person name="Morin E."/>
            <person name="Kohler A."/>
            <person name="Barry K."/>
            <person name="LaButti K."/>
            <person name="Morin E."/>
            <person name="Salamov A."/>
            <person name="Lipzen A."/>
            <person name="Mereny Z."/>
            <person name="Hegedus B."/>
            <person name="Baldrian P."/>
            <person name="Stursova M."/>
            <person name="Weitz H."/>
            <person name="Taylor A."/>
            <person name="Grigoriev I.V."/>
            <person name="Nagy L.G."/>
            <person name="Martin F."/>
            <person name="Kauserud H."/>
        </authorList>
    </citation>
    <scope>NUCLEOTIDE SEQUENCE</scope>
    <source>
        <strain evidence="2">CBHHK173m</strain>
    </source>
</reference>
<keyword evidence="3" id="KW-1185">Reference proteome</keyword>